<dbReference type="PATRIC" id="fig|1006551.4.peg.3330"/>
<dbReference type="SUPFAM" id="SSF53474">
    <property type="entry name" value="alpha/beta-Hydrolases"/>
    <property type="match status" value="1"/>
</dbReference>
<proteinExistence type="predicted"/>
<organism evidence="1 2">
    <name type="scientific">Klebsiella michiganensis (strain ATCC 8724 / DSM 4798 / JCM 20051 / NBRC 3318 / NRRL B-199 / KCTC 1686 / BUCSAV 143 / CCM 1901)</name>
    <dbReference type="NCBI Taxonomy" id="1006551"/>
    <lineage>
        <taxon>Bacteria</taxon>
        <taxon>Pseudomonadati</taxon>
        <taxon>Pseudomonadota</taxon>
        <taxon>Gammaproteobacteria</taxon>
        <taxon>Enterobacterales</taxon>
        <taxon>Enterobacteriaceae</taxon>
        <taxon>Klebsiella/Raoultella group</taxon>
        <taxon>Klebsiella</taxon>
    </lineage>
</organism>
<dbReference type="HOGENOM" id="CLU_088863_0_1_6"/>
<dbReference type="PANTHER" id="PTHR15394">
    <property type="entry name" value="SERINE HYDROLASE RBBP9"/>
    <property type="match status" value="1"/>
</dbReference>
<dbReference type="Gene3D" id="3.40.50.1820">
    <property type="entry name" value="alpha/beta hydrolase"/>
    <property type="match status" value="1"/>
</dbReference>
<dbReference type="RefSeq" id="WP_014228733.1">
    <property type="nucleotide sequence ID" value="NC_016612.1"/>
</dbReference>
<dbReference type="AlphaFoldDB" id="A0A0H3HBZ7"/>
<evidence type="ECO:0000313" key="2">
    <source>
        <dbReference type="Proteomes" id="UP000007843"/>
    </source>
</evidence>
<dbReference type="GO" id="GO:0016787">
    <property type="term" value="F:hydrolase activity"/>
    <property type="evidence" value="ECO:0007669"/>
    <property type="project" value="InterPro"/>
</dbReference>
<dbReference type="Pfam" id="PF06821">
    <property type="entry name" value="Ser_hydrolase"/>
    <property type="match status" value="1"/>
</dbReference>
<dbReference type="EMBL" id="CP003218">
    <property type="protein sequence ID" value="AEX05042.1"/>
    <property type="molecule type" value="Genomic_DNA"/>
</dbReference>
<evidence type="ECO:0008006" key="3">
    <source>
        <dbReference type="Google" id="ProtNLM"/>
    </source>
</evidence>
<protein>
    <recommendedName>
        <fullName evidence="3">Alpha/beta hydrolase</fullName>
    </recommendedName>
</protein>
<name>A0A0H3HBZ7_KLEM8</name>
<reference evidence="1 2" key="1">
    <citation type="journal article" date="2012" name="J. Bacteriol.">
        <title>Complete genome sequence of Klebsiella oxytoca KCTC 1686, used in production of 2,3-butanediol.</title>
        <authorList>
            <person name="Shin S.H."/>
            <person name="Kim S."/>
            <person name="Kim J.Y."/>
            <person name="Lee S."/>
            <person name="Um Y."/>
            <person name="Oh M.K."/>
            <person name="Kim Y.R."/>
            <person name="Lee J."/>
            <person name="Yang K.S."/>
        </authorList>
    </citation>
    <scope>NUCLEOTIDE SEQUENCE [LARGE SCALE GENOMIC DNA]</scope>
    <source>
        <strain evidence="2">ATCC 8724 / DSM 4798 / JCM 20051 / NBRC 3318 / NRRL B-199 / KCTC 1686</strain>
    </source>
</reference>
<dbReference type="KEGG" id="kox:KOX_16600"/>
<evidence type="ECO:0000313" key="1">
    <source>
        <dbReference type="EMBL" id="AEX05042.1"/>
    </source>
</evidence>
<dbReference type="InterPro" id="IPR029058">
    <property type="entry name" value="AB_hydrolase_fold"/>
</dbReference>
<dbReference type="PANTHER" id="PTHR15394:SF3">
    <property type="entry name" value="SERINE HYDROLASE RBBP9"/>
    <property type="match status" value="1"/>
</dbReference>
<sequence>MTTQRLEQLSEKLTIILVPGLRDSDEHHWQSCWSRRFPFWKRISQRNWLEPDIDAWVSAIRRELATCQRPAVLVGHSFGALAACRLIQTQKVNIAGIVMVAPAEPSLFELDEAVLPERLRVPSLLFASRNDPLMTFKRAQYWAQCWGGWLIDLGDAGHINAESGFGEWNYGLEQLAEFCEGLPQFIKS</sequence>
<dbReference type="InterPro" id="IPR010662">
    <property type="entry name" value="RBBP9/YdeN"/>
</dbReference>
<gene>
    <name evidence="1" type="ordered locus">KOX_16600</name>
</gene>
<accession>A0A0H3HBZ7</accession>
<dbReference type="Proteomes" id="UP000007843">
    <property type="component" value="Chromosome"/>
</dbReference>